<dbReference type="GO" id="GO:0031011">
    <property type="term" value="C:Ino80 complex"/>
    <property type="evidence" value="ECO:0007669"/>
    <property type="project" value="InterPro"/>
</dbReference>
<dbReference type="InterPro" id="IPR008984">
    <property type="entry name" value="SMAD_FHA_dom_sf"/>
</dbReference>
<dbReference type="GO" id="GO:0044545">
    <property type="term" value="C:NSL complex"/>
    <property type="evidence" value="ECO:0007669"/>
    <property type="project" value="TreeGrafter"/>
</dbReference>
<evidence type="ECO:0000313" key="3">
    <source>
        <dbReference type="EMBL" id="CAH9094223.1"/>
    </source>
</evidence>
<reference evidence="4" key="1">
    <citation type="submission" date="2022-07" db="EMBL/GenBank/DDBJ databases">
        <authorList>
            <person name="Macas J."/>
            <person name="Novak P."/>
            <person name="Neumann P."/>
        </authorList>
    </citation>
    <scope>NUCLEOTIDE SEQUENCE</scope>
</reference>
<dbReference type="PROSITE" id="PS50006">
    <property type="entry name" value="FHA_DOMAIN"/>
    <property type="match status" value="1"/>
</dbReference>
<dbReference type="PANTHER" id="PTHR13233:SF0">
    <property type="entry name" value="MICROSPHERULE PROTEIN 1"/>
    <property type="match status" value="1"/>
</dbReference>
<organism evidence="4 5">
    <name type="scientific">Cuscuta epithymum</name>
    <dbReference type="NCBI Taxonomy" id="186058"/>
    <lineage>
        <taxon>Eukaryota</taxon>
        <taxon>Viridiplantae</taxon>
        <taxon>Streptophyta</taxon>
        <taxon>Embryophyta</taxon>
        <taxon>Tracheophyta</taxon>
        <taxon>Spermatophyta</taxon>
        <taxon>Magnoliopsida</taxon>
        <taxon>eudicotyledons</taxon>
        <taxon>Gunneridae</taxon>
        <taxon>Pentapetalae</taxon>
        <taxon>asterids</taxon>
        <taxon>lamiids</taxon>
        <taxon>Solanales</taxon>
        <taxon>Convolvulaceae</taxon>
        <taxon>Cuscuteae</taxon>
        <taxon>Cuscuta</taxon>
        <taxon>Cuscuta subgen. Cuscuta</taxon>
    </lineage>
</organism>
<dbReference type="GO" id="GO:0071339">
    <property type="term" value="C:MLL1 complex"/>
    <property type="evidence" value="ECO:0007669"/>
    <property type="project" value="InterPro"/>
</dbReference>
<dbReference type="AlphaFoldDB" id="A0AAV0GDT1"/>
<sequence>MGALSPAPHWLPHDDYVLKSAAEAGASLESLAKGAVQFSRRFTIQELHERWKSLLYDSVVSEQASVNMLQFERSFSQPSKHNNSSFDNDNKDINVSVLGKRQTESVKSCYYSMRKRIRNETFLPSMDMDFVTGCSGNQSSSSNSNRNCNACDPPPLPLDSSLFGISLTDQFGEFEVQLLHSPFGYSPSSEMPPHCNMGNDFMLPVDDGVIIPSEPCKMEDQMGISTPSTDDLLAQIDSILNSTSDDDMFPKDNIKNESYLDTYGSLLLDFPNNGGEAENEENIVLPSMEQSSSHKSQYHHYGGDQMLISSALSVNPACPELRNGVICCTLNTEDPDIPSNDDVFLPVLIPSTPLPSAILCKYDETYRPVLKSAPDIQTNNNGWSYSKKIDRSNVVVPNNGLIVLPIRDTWNAVTSNTSLNEGPKVVISPGRITCTNTMCDLPVVEGSDHTKKTVTIQRELGGSKDTPQRQEFGCPHDQSAKKSMLDQEAMPDDHSDEEIPFFSDVETLILDMDLSPDDKDISFNKKVVKYQHHQAKKTIMRLEQAANAHMQRFIASRGAFGVLYGRHSNHFIKKPEVLVGRGTADTEVDIDLSRECRGGNKVSRRQAIMKINMDGTFVLQNVSKYSIHMNGKEIAPLQSVHLTASSLIEIRGMSFVFEMNLNRVKQFLEDIVRENEV</sequence>
<protein>
    <recommendedName>
        <fullName evidence="2">FHA domain-containing protein</fullName>
    </recommendedName>
</protein>
<proteinExistence type="predicted"/>
<dbReference type="EMBL" id="CAMAPF010001089">
    <property type="protein sequence ID" value="CAH9145968.1"/>
    <property type="molecule type" value="Genomic_DNA"/>
</dbReference>
<comment type="caution">
    <text evidence="4">The sequence shown here is derived from an EMBL/GenBank/DDBJ whole genome shotgun (WGS) entry which is preliminary data.</text>
</comment>
<evidence type="ECO:0000256" key="1">
    <source>
        <dbReference type="SAM" id="MobiDB-lite"/>
    </source>
</evidence>
<dbReference type="Pfam" id="PF13325">
    <property type="entry name" value="MCRS_N"/>
    <property type="match status" value="1"/>
</dbReference>
<dbReference type="EMBL" id="CAMAPF010000080">
    <property type="protein sequence ID" value="CAH9094223.1"/>
    <property type="molecule type" value="Genomic_DNA"/>
</dbReference>
<keyword evidence="5" id="KW-1185">Reference proteome</keyword>
<dbReference type="Proteomes" id="UP001152523">
    <property type="component" value="Unassembled WGS sequence"/>
</dbReference>
<dbReference type="SUPFAM" id="SSF49879">
    <property type="entry name" value="SMAD/FHA domain"/>
    <property type="match status" value="1"/>
</dbReference>
<dbReference type="PANTHER" id="PTHR13233">
    <property type="entry name" value="MICROSPHERULE PROTEIN 1"/>
    <property type="match status" value="1"/>
</dbReference>
<feature type="region of interest" description="Disordered" evidence="1">
    <location>
        <begin position="460"/>
        <end position="483"/>
    </location>
</feature>
<feature type="domain" description="FHA" evidence="2">
    <location>
        <begin position="577"/>
        <end position="634"/>
    </location>
</feature>
<dbReference type="GO" id="GO:0045944">
    <property type="term" value="P:positive regulation of transcription by RNA polymerase II"/>
    <property type="evidence" value="ECO:0007669"/>
    <property type="project" value="TreeGrafter"/>
</dbReference>
<evidence type="ECO:0000313" key="5">
    <source>
        <dbReference type="Proteomes" id="UP001152523"/>
    </source>
</evidence>
<dbReference type="InterPro" id="IPR025999">
    <property type="entry name" value="MCRS_N"/>
</dbReference>
<dbReference type="Pfam" id="PF00498">
    <property type="entry name" value="FHA"/>
    <property type="match status" value="1"/>
</dbReference>
<dbReference type="GO" id="GO:0002151">
    <property type="term" value="F:G-quadruplex RNA binding"/>
    <property type="evidence" value="ECO:0007669"/>
    <property type="project" value="InterPro"/>
</dbReference>
<accession>A0AAV0GDT1</accession>
<evidence type="ECO:0000313" key="4">
    <source>
        <dbReference type="EMBL" id="CAH9145968.1"/>
    </source>
</evidence>
<name>A0AAV0GDT1_9ASTE</name>
<dbReference type="Gene3D" id="2.60.200.20">
    <property type="match status" value="1"/>
</dbReference>
<gene>
    <name evidence="3" type="ORF">CEPIT_LOCUS12814</name>
    <name evidence="4" type="ORF">CEPIT_LOCUS42629</name>
</gene>
<dbReference type="InterPro" id="IPR000253">
    <property type="entry name" value="FHA_dom"/>
</dbReference>
<evidence type="ECO:0000259" key="2">
    <source>
        <dbReference type="PROSITE" id="PS50006"/>
    </source>
</evidence>
<dbReference type="InterPro" id="IPR037912">
    <property type="entry name" value="MCRS1"/>
</dbReference>